<evidence type="ECO:0000256" key="1">
    <source>
        <dbReference type="SAM" id="MobiDB-lite"/>
    </source>
</evidence>
<feature type="compositionally biased region" description="Basic and acidic residues" evidence="1">
    <location>
        <begin position="1"/>
        <end position="48"/>
    </location>
</feature>
<protein>
    <recommendedName>
        <fullName evidence="4">CsbD family protein</fullName>
    </recommendedName>
</protein>
<accession>A0ABZ1QNA9</accession>
<organism evidence="2 3">
    <name type="scientific">Streptomyces erythrochromogenes</name>
    <dbReference type="NCBI Taxonomy" id="285574"/>
    <lineage>
        <taxon>Bacteria</taxon>
        <taxon>Bacillati</taxon>
        <taxon>Actinomycetota</taxon>
        <taxon>Actinomycetes</taxon>
        <taxon>Kitasatosporales</taxon>
        <taxon>Streptomycetaceae</taxon>
        <taxon>Streptomyces</taxon>
    </lineage>
</organism>
<gene>
    <name evidence="2" type="ORF">OHA91_38560</name>
</gene>
<evidence type="ECO:0000313" key="3">
    <source>
        <dbReference type="Proteomes" id="UP001432312"/>
    </source>
</evidence>
<dbReference type="Proteomes" id="UP001432312">
    <property type="component" value="Chromosome"/>
</dbReference>
<sequence length="60" mass="6606">MGMNDKGKRLKEAAKGVMDTGEKEATEQHGQEPQDGLKGRLGEEDRQASFDGMRNGVDDR</sequence>
<proteinExistence type="predicted"/>
<keyword evidence="3" id="KW-1185">Reference proteome</keyword>
<feature type="region of interest" description="Disordered" evidence="1">
    <location>
        <begin position="1"/>
        <end position="60"/>
    </location>
</feature>
<name>A0ABZ1QNA9_9ACTN</name>
<dbReference type="GeneID" id="95502084"/>
<dbReference type="EMBL" id="CP108036">
    <property type="protein sequence ID" value="WUN83887.1"/>
    <property type="molecule type" value="Genomic_DNA"/>
</dbReference>
<evidence type="ECO:0000313" key="2">
    <source>
        <dbReference type="EMBL" id="WUN83887.1"/>
    </source>
</evidence>
<reference evidence="2" key="1">
    <citation type="submission" date="2022-10" db="EMBL/GenBank/DDBJ databases">
        <title>The complete genomes of actinobacterial strains from the NBC collection.</title>
        <authorList>
            <person name="Joergensen T.S."/>
            <person name="Alvarez Arevalo M."/>
            <person name="Sterndorff E.B."/>
            <person name="Faurdal D."/>
            <person name="Vuksanovic O."/>
            <person name="Mourched A.-S."/>
            <person name="Charusanti P."/>
            <person name="Shaw S."/>
            <person name="Blin K."/>
            <person name="Weber T."/>
        </authorList>
    </citation>
    <scope>NUCLEOTIDE SEQUENCE</scope>
    <source>
        <strain evidence="2">NBC_00303</strain>
    </source>
</reference>
<dbReference type="RefSeq" id="WP_328741016.1">
    <property type="nucleotide sequence ID" value="NZ_CP108036.1"/>
</dbReference>
<evidence type="ECO:0008006" key="4">
    <source>
        <dbReference type="Google" id="ProtNLM"/>
    </source>
</evidence>